<dbReference type="Proteomes" id="UP000316665">
    <property type="component" value="Chromosome"/>
</dbReference>
<dbReference type="SUPFAM" id="SSF56281">
    <property type="entry name" value="Metallo-hydrolase/oxidoreductase"/>
    <property type="match status" value="2"/>
</dbReference>
<accession>A0A4Y6RAR5</accession>
<dbReference type="Pfam" id="PF00753">
    <property type="entry name" value="Lactamase_B"/>
    <property type="match status" value="1"/>
</dbReference>
<dbReference type="SMART" id="SM00849">
    <property type="entry name" value="Lactamase_B"/>
    <property type="match status" value="1"/>
</dbReference>
<reference evidence="4 5" key="1">
    <citation type="submission" date="2019-06" db="EMBL/GenBank/DDBJ databases">
        <title>Complete genome sequence of Janthinobacterium sp. SNU WT3 isolated from diseased rainbow trout.</title>
        <authorList>
            <person name="Oh W.T."/>
            <person name="Park S.C."/>
        </authorList>
    </citation>
    <scope>NUCLEOTIDE SEQUENCE [LARGE SCALE GENOMIC DNA]</scope>
    <source>
        <strain evidence="4 5">SNU WT3</strain>
    </source>
</reference>
<evidence type="ECO:0000256" key="1">
    <source>
        <dbReference type="ARBA" id="ARBA00022801"/>
    </source>
</evidence>
<dbReference type="InterPro" id="IPR022712">
    <property type="entry name" value="Beta_Casp"/>
</dbReference>
<dbReference type="GO" id="GO:0004521">
    <property type="term" value="F:RNA endonuclease activity"/>
    <property type="evidence" value="ECO:0007669"/>
    <property type="project" value="TreeGrafter"/>
</dbReference>
<feature type="domain" description="Metallo-beta-lactamase" evidence="2">
    <location>
        <begin position="14"/>
        <end position="217"/>
    </location>
</feature>
<dbReference type="PANTHER" id="PTHR11203">
    <property type="entry name" value="CLEAVAGE AND POLYADENYLATION SPECIFICITY FACTOR FAMILY MEMBER"/>
    <property type="match status" value="1"/>
</dbReference>
<dbReference type="InterPro" id="IPR036866">
    <property type="entry name" value="RibonucZ/Hydroxyglut_hydro"/>
</dbReference>
<proteinExistence type="predicted"/>
<dbReference type="KEGG" id="jas:FJQ89_03075"/>
<evidence type="ECO:0000313" key="5">
    <source>
        <dbReference type="Proteomes" id="UP000316665"/>
    </source>
</evidence>
<dbReference type="OrthoDB" id="9803916at2"/>
<dbReference type="Pfam" id="PF10996">
    <property type="entry name" value="Beta-Casp"/>
    <property type="match status" value="1"/>
</dbReference>
<sequence>MRIRFIGASDDHVTGSCTHFSYDRKEVQFLVDCGLHQGENHALFKNRQKFPFDAADIKFVLLTHAHIDHCGLIPKLYRDGFQGVVFCTTATAQLARLSLLDSVRFSSGLYSEDDVKAIQFSCVDQRPDFGLSRYIPVDDDLFVSFTRTAHILGAMSLNISWNRDDGTRGDIVMSGDLGNNTKDNPCQPLLAGRQEPYGVPEYMVVESTYGSRVRSPHFSNYLARLDALTDVIKDAAFNRGKILIPAFSLQRTQEILLDLVCILESPNGRLPADIPILPVFSIADCIASGSWDEATNGRIKRALEAQSEAVQEQWRDAIEAREPDESNAPRYGFVDKAKVNFAEFRSIMMGYTKPLALKIDVDSPLTLRMTGVFGAELCRRQKRTPDETLYRNRLMAERLRLSSEAEVDDKIRTIFPINKELTGIEIALGSHLLRYQGLTSSKKSDYKGKKPVLRPKVPPLAHITISGGGMCEGGRVVDHLEHLLPSNQAVILITGYMASGTLGGKLAQLGRCRIEGALPDFTEIQVNDRVFRLDDIHAQIIDVGGYYSGHADQSGLLQYIFTDHKLPAEEGDKATTVFLNHGTKQSREMLKEAIEVHVPGALERKVAKVEFADSSRWYSLDLHEWIDPPAPEPAFSDNGWQVLVAEQKRTNTLLERLIDLMSPRQ</sequence>
<organism evidence="4 5">
    <name type="scientific">Janthinobacterium tructae</name>
    <dbReference type="NCBI Taxonomy" id="2590869"/>
    <lineage>
        <taxon>Bacteria</taxon>
        <taxon>Pseudomonadati</taxon>
        <taxon>Pseudomonadota</taxon>
        <taxon>Betaproteobacteria</taxon>
        <taxon>Burkholderiales</taxon>
        <taxon>Oxalobacteraceae</taxon>
        <taxon>Janthinobacterium</taxon>
    </lineage>
</organism>
<dbReference type="InterPro" id="IPR050698">
    <property type="entry name" value="MBL"/>
</dbReference>
<dbReference type="PANTHER" id="PTHR11203:SF37">
    <property type="entry name" value="INTEGRATOR COMPLEX SUBUNIT 11"/>
    <property type="match status" value="1"/>
</dbReference>
<name>A0A4Y6RAR5_9BURK</name>
<evidence type="ECO:0000313" key="4">
    <source>
        <dbReference type="EMBL" id="QDG69510.1"/>
    </source>
</evidence>
<evidence type="ECO:0000259" key="3">
    <source>
        <dbReference type="SMART" id="SM01027"/>
    </source>
</evidence>
<evidence type="ECO:0000259" key="2">
    <source>
        <dbReference type="SMART" id="SM00849"/>
    </source>
</evidence>
<dbReference type="GO" id="GO:0016787">
    <property type="term" value="F:hydrolase activity"/>
    <property type="evidence" value="ECO:0007669"/>
    <property type="project" value="UniProtKB-KW"/>
</dbReference>
<keyword evidence="5" id="KW-1185">Reference proteome</keyword>
<dbReference type="CDD" id="cd16295">
    <property type="entry name" value="TTHA0252-CPSF-like_MBL-fold"/>
    <property type="match status" value="1"/>
</dbReference>
<keyword evidence="1 4" id="KW-0378">Hydrolase</keyword>
<dbReference type="RefSeq" id="WP_141168994.1">
    <property type="nucleotide sequence ID" value="NZ_CP041185.1"/>
</dbReference>
<dbReference type="EMBL" id="CP041185">
    <property type="protein sequence ID" value="QDG69510.1"/>
    <property type="molecule type" value="Genomic_DNA"/>
</dbReference>
<dbReference type="InterPro" id="IPR001279">
    <property type="entry name" value="Metallo-B-lactamas"/>
</dbReference>
<protein>
    <submittedName>
        <fullName evidence="4">MBL fold metallo-hydrolase</fullName>
    </submittedName>
</protein>
<gene>
    <name evidence="4" type="ORF">FJQ89_03075</name>
</gene>
<dbReference type="SMART" id="SM01027">
    <property type="entry name" value="Beta-Casp"/>
    <property type="match status" value="1"/>
</dbReference>
<feature type="domain" description="Beta-Casp" evidence="3">
    <location>
        <begin position="344"/>
        <end position="506"/>
    </location>
</feature>
<dbReference type="Gene3D" id="3.40.50.10890">
    <property type="match status" value="1"/>
</dbReference>
<dbReference type="AlphaFoldDB" id="A0A4Y6RAR5"/>
<dbReference type="Gene3D" id="3.60.15.10">
    <property type="entry name" value="Ribonuclease Z/Hydroxyacylglutathione hydrolase-like"/>
    <property type="match status" value="1"/>
</dbReference>